<dbReference type="AlphaFoldDB" id="A0A511YQ92"/>
<gene>
    <name evidence="1" type="ORF">CHA01nite_31020</name>
</gene>
<dbReference type="RefSeq" id="WP_146943065.1">
    <property type="nucleotide sequence ID" value="NZ_BJYJ01000022.1"/>
</dbReference>
<evidence type="ECO:0000313" key="1">
    <source>
        <dbReference type="EMBL" id="GEN77362.1"/>
    </source>
</evidence>
<dbReference type="PROSITE" id="PS51257">
    <property type="entry name" value="PROKAR_LIPOPROTEIN"/>
    <property type="match status" value="1"/>
</dbReference>
<proteinExistence type="predicted"/>
<name>A0A511YQ92_9FLAO</name>
<organism evidence="1 2">
    <name type="scientific">Chryseobacterium hagamense</name>
    <dbReference type="NCBI Taxonomy" id="395935"/>
    <lineage>
        <taxon>Bacteria</taxon>
        <taxon>Pseudomonadati</taxon>
        <taxon>Bacteroidota</taxon>
        <taxon>Flavobacteriia</taxon>
        <taxon>Flavobacteriales</taxon>
        <taxon>Weeksellaceae</taxon>
        <taxon>Chryseobacterium group</taxon>
        <taxon>Chryseobacterium</taxon>
    </lineage>
</organism>
<dbReference type="Proteomes" id="UP000321863">
    <property type="component" value="Unassembled WGS sequence"/>
</dbReference>
<accession>A0A511YQ92</accession>
<comment type="caution">
    <text evidence="1">The sequence shown here is derived from an EMBL/GenBank/DDBJ whole genome shotgun (WGS) entry which is preliminary data.</text>
</comment>
<evidence type="ECO:0000313" key="2">
    <source>
        <dbReference type="Proteomes" id="UP000321863"/>
    </source>
</evidence>
<dbReference type="OrthoDB" id="1261110at2"/>
<dbReference type="EMBL" id="BJYJ01000022">
    <property type="protein sequence ID" value="GEN77362.1"/>
    <property type="molecule type" value="Genomic_DNA"/>
</dbReference>
<protein>
    <submittedName>
        <fullName evidence="1">Uncharacterized protein</fullName>
    </submittedName>
</protein>
<sequence length="150" mass="17712">MKNLLIVIVIFFLSCSKKETVNINAYQIMITYIGPRDAPPPEIVLRNSKTDKKVFPVTNYQIEKEDLMKIEEACYSEKTEAIKNSLVLVEINKDNHIKKYYFNKERGLKILDRIQDLTSHYNNKFLNNDFLNLKFITKQDWYNDEGIIGR</sequence>
<reference evidence="1 2" key="1">
    <citation type="submission" date="2019-07" db="EMBL/GenBank/DDBJ databases">
        <title>Whole genome shotgun sequence of Chryseobacterium hagamense NBRC 105253.</title>
        <authorList>
            <person name="Hosoyama A."/>
            <person name="Uohara A."/>
            <person name="Ohji S."/>
            <person name="Ichikawa N."/>
        </authorList>
    </citation>
    <scope>NUCLEOTIDE SEQUENCE [LARGE SCALE GENOMIC DNA]</scope>
    <source>
        <strain evidence="1 2">NBRC 105253</strain>
    </source>
</reference>
<keyword evidence="2" id="KW-1185">Reference proteome</keyword>